<gene>
    <name evidence="1" type="ORF">I79_011866</name>
</gene>
<dbReference type="InParanoid" id="G3HMB5"/>
<name>G3HMB5_CRIGR</name>
<protein>
    <submittedName>
        <fullName evidence="1">Uncharacterized protein</fullName>
    </submittedName>
</protein>
<evidence type="ECO:0000313" key="1">
    <source>
        <dbReference type="EMBL" id="EGW08635.1"/>
    </source>
</evidence>
<reference evidence="2" key="1">
    <citation type="journal article" date="2011" name="Nat. Biotechnol.">
        <title>The genomic sequence of the Chinese hamster ovary (CHO)-K1 cell line.</title>
        <authorList>
            <person name="Xu X."/>
            <person name="Nagarajan H."/>
            <person name="Lewis N.E."/>
            <person name="Pan S."/>
            <person name="Cai Z."/>
            <person name="Liu X."/>
            <person name="Chen W."/>
            <person name="Xie M."/>
            <person name="Wang W."/>
            <person name="Hammond S."/>
            <person name="Andersen M.R."/>
            <person name="Neff N."/>
            <person name="Passarelli B."/>
            <person name="Koh W."/>
            <person name="Fan H.C."/>
            <person name="Wang J."/>
            <person name="Gui Y."/>
            <person name="Lee K.H."/>
            <person name="Betenbaugh M.J."/>
            <person name="Quake S.R."/>
            <person name="Famili I."/>
            <person name="Palsson B.O."/>
            <person name="Wang J."/>
        </authorList>
    </citation>
    <scope>NUCLEOTIDE SEQUENCE [LARGE SCALE GENOMIC DNA]</scope>
    <source>
        <strain evidence="2">CHO K1 cell line</strain>
    </source>
</reference>
<dbReference type="Proteomes" id="UP000001075">
    <property type="component" value="Unassembled WGS sequence"/>
</dbReference>
<accession>G3HMB5</accession>
<evidence type="ECO:0000313" key="2">
    <source>
        <dbReference type="Proteomes" id="UP000001075"/>
    </source>
</evidence>
<dbReference type="AlphaFoldDB" id="G3HMB5"/>
<organism evidence="1 2">
    <name type="scientific">Cricetulus griseus</name>
    <name type="common">Chinese hamster</name>
    <name type="synonym">Cricetulus barabensis griseus</name>
    <dbReference type="NCBI Taxonomy" id="10029"/>
    <lineage>
        <taxon>Eukaryota</taxon>
        <taxon>Metazoa</taxon>
        <taxon>Chordata</taxon>
        <taxon>Craniata</taxon>
        <taxon>Vertebrata</taxon>
        <taxon>Euteleostomi</taxon>
        <taxon>Mammalia</taxon>
        <taxon>Eutheria</taxon>
        <taxon>Euarchontoglires</taxon>
        <taxon>Glires</taxon>
        <taxon>Rodentia</taxon>
        <taxon>Myomorpha</taxon>
        <taxon>Muroidea</taxon>
        <taxon>Cricetidae</taxon>
        <taxon>Cricetinae</taxon>
        <taxon>Cricetulus</taxon>
    </lineage>
</organism>
<sequence length="100" mass="10999">MACREQARGVCVRVCVLFSESENMLNHIYKTGPTGFHPQTAAAAGGQGRRWQVRPVVNAGSLLLTELRLCSHVATESQSDHSTRRLPKSCFPHCHKQAPS</sequence>
<dbReference type="EMBL" id="JH000506">
    <property type="protein sequence ID" value="EGW08635.1"/>
    <property type="molecule type" value="Genomic_DNA"/>
</dbReference>
<proteinExistence type="predicted"/>